<dbReference type="InterPro" id="IPR006140">
    <property type="entry name" value="D-isomer_DH_NAD-bd"/>
</dbReference>
<feature type="domain" description="D-isomer specific 2-hydroxyacid dehydrogenase NAD-binding" evidence="6">
    <location>
        <begin position="144"/>
        <end position="323"/>
    </location>
</feature>
<dbReference type="PANTHER" id="PTHR43761">
    <property type="entry name" value="D-ISOMER SPECIFIC 2-HYDROXYACID DEHYDROGENASE FAMILY PROTEIN (AFU_ORTHOLOGUE AFUA_1G13630)"/>
    <property type="match status" value="1"/>
</dbReference>
<comment type="similarity">
    <text evidence="1 4">Belongs to the D-isomer specific 2-hydroxyacid dehydrogenase family.</text>
</comment>
<dbReference type="InterPro" id="IPR050418">
    <property type="entry name" value="D-iso_2-hydroxyacid_DH_PdxB"/>
</dbReference>
<dbReference type="InterPro" id="IPR029753">
    <property type="entry name" value="D-isomer_DH_CS"/>
</dbReference>
<evidence type="ECO:0000256" key="4">
    <source>
        <dbReference type="RuleBase" id="RU003719"/>
    </source>
</evidence>
<dbReference type="Pfam" id="PF02826">
    <property type="entry name" value="2-Hacid_dh_C"/>
    <property type="match status" value="1"/>
</dbReference>
<dbReference type="PROSITE" id="PS00671">
    <property type="entry name" value="D_2_HYDROXYACID_DH_3"/>
    <property type="match status" value="1"/>
</dbReference>
<evidence type="ECO:0000313" key="8">
    <source>
        <dbReference type="Proteomes" id="UP000182902"/>
    </source>
</evidence>
<evidence type="ECO:0000256" key="3">
    <source>
        <dbReference type="ARBA" id="ARBA00023027"/>
    </source>
</evidence>
<evidence type="ECO:0000256" key="1">
    <source>
        <dbReference type="ARBA" id="ARBA00005854"/>
    </source>
</evidence>
<name>A0A1H3FU16_9PSED</name>
<evidence type="ECO:0000256" key="2">
    <source>
        <dbReference type="ARBA" id="ARBA00023002"/>
    </source>
</evidence>
<dbReference type="Pfam" id="PF00389">
    <property type="entry name" value="2-Hacid_dh"/>
    <property type="match status" value="1"/>
</dbReference>
<gene>
    <name evidence="7" type="ORF">SAMN05216247_102241</name>
</gene>
<evidence type="ECO:0000313" key="7">
    <source>
        <dbReference type="EMBL" id="SDX93858.1"/>
    </source>
</evidence>
<dbReference type="AlphaFoldDB" id="A0A1H3FU16"/>
<reference evidence="7 8" key="1">
    <citation type="submission" date="2016-10" db="EMBL/GenBank/DDBJ databases">
        <authorList>
            <person name="de Groot N.N."/>
        </authorList>
    </citation>
    <scope>NUCLEOTIDE SEQUENCE [LARGE SCALE GENOMIC DNA]</scope>
    <source>
        <strain evidence="7 8">ICMP 14252</strain>
    </source>
</reference>
<dbReference type="InterPro" id="IPR036291">
    <property type="entry name" value="NAD(P)-bd_dom_sf"/>
</dbReference>
<keyword evidence="2 4" id="KW-0560">Oxidoreductase</keyword>
<evidence type="ECO:0000259" key="6">
    <source>
        <dbReference type="Pfam" id="PF02826"/>
    </source>
</evidence>
<organism evidence="7 8">
    <name type="scientific">Pseudomonas salomonii</name>
    <dbReference type="NCBI Taxonomy" id="191391"/>
    <lineage>
        <taxon>Bacteria</taxon>
        <taxon>Pseudomonadati</taxon>
        <taxon>Pseudomonadota</taxon>
        <taxon>Gammaproteobacteria</taxon>
        <taxon>Pseudomonadales</taxon>
        <taxon>Pseudomonadaceae</taxon>
        <taxon>Pseudomonas</taxon>
    </lineage>
</organism>
<dbReference type="SUPFAM" id="SSF52283">
    <property type="entry name" value="Formate/glycerate dehydrogenase catalytic domain-like"/>
    <property type="match status" value="1"/>
</dbReference>
<dbReference type="PANTHER" id="PTHR43761:SF1">
    <property type="entry name" value="D-ISOMER SPECIFIC 2-HYDROXYACID DEHYDROGENASE CATALYTIC DOMAIN-CONTAINING PROTEIN-RELATED"/>
    <property type="match status" value="1"/>
</dbReference>
<accession>A0A1H3FU16</accession>
<dbReference type="InterPro" id="IPR006139">
    <property type="entry name" value="D-isomer_2_OHA_DH_cat_dom"/>
</dbReference>
<evidence type="ECO:0000259" key="5">
    <source>
        <dbReference type="Pfam" id="PF00389"/>
    </source>
</evidence>
<dbReference type="Gene3D" id="3.40.50.720">
    <property type="entry name" value="NAD(P)-binding Rossmann-like Domain"/>
    <property type="match status" value="2"/>
</dbReference>
<keyword evidence="3" id="KW-0520">NAD</keyword>
<dbReference type="EMBL" id="FNOX01000002">
    <property type="protein sequence ID" value="SDX93858.1"/>
    <property type="molecule type" value="Genomic_DNA"/>
</dbReference>
<dbReference type="Proteomes" id="UP000182902">
    <property type="component" value="Unassembled WGS sequence"/>
</dbReference>
<dbReference type="GO" id="GO:0016616">
    <property type="term" value="F:oxidoreductase activity, acting on the CH-OH group of donors, NAD or NADP as acceptor"/>
    <property type="evidence" value="ECO:0007669"/>
    <property type="project" value="InterPro"/>
</dbReference>
<dbReference type="SUPFAM" id="SSF51735">
    <property type="entry name" value="NAD(P)-binding Rossmann-fold domains"/>
    <property type="match status" value="1"/>
</dbReference>
<sequence>MAFVTLILDAPGPPLLFEEVDRFLEAGIAITLNVHYFIDKTHIKRHYGERIQYVDINCHDTSAFIAAVKHAGGYSVFKTRLNIPLDSELIRSAASSDLATPLQAIAQAGVGISHIDRQEAERSGVTVLNTPGANATAVAEYVVAQAVYLSRDLNHYNTETHSGHWSKGRLAPGLELSELTLGLVGTGNIAQEVARKAHALGMKVIATGSERFTDKVAGTLGLDRRQTLAQLLTEANVVSIHTPLTALTRGLFGAEAFSQMRQGSILINTARGGIVDEQQLAIFLRRFPEHIKAVAIDTFALEKDRFSSPLTGIANAQLTPHIAGNTTKAIRTASRQIVDKISAFRLDREIHGFEQ</sequence>
<dbReference type="PROSITE" id="PS00670">
    <property type="entry name" value="D_2_HYDROXYACID_DH_2"/>
    <property type="match status" value="1"/>
</dbReference>
<proteinExistence type="inferred from homology"/>
<dbReference type="GO" id="GO:0051287">
    <property type="term" value="F:NAD binding"/>
    <property type="evidence" value="ECO:0007669"/>
    <property type="project" value="InterPro"/>
</dbReference>
<protein>
    <submittedName>
        <fullName evidence="7">D-3-phosphoglycerate dehydrogenase</fullName>
    </submittedName>
</protein>
<dbReference type="RefSeq" id="WP_069787610.1">
    <property type="nucleotide sequence ID" value="NZ_FNOX01000002.1"/>
</dbReference>
<feature type="domain" description="D-isomer specific 2-hydroxyacid dehydrogenase catalytic" evidence="5">
    <location>
        <begin position="53"/>
        <end position="344"/>
    </location>
</feature>